<evidence type="ECO:0000256" key="4">
    <source>
        <dbReference type="ARBA" id="ARBA00022786"/>
    </source>
</evidence>
<dbReference type="GO" id="GO:0051301">
    <property type="term" value="P:cell division"/>
    <property type="evidence" value="ECO:0007669"/>
    <property type="project" value="UniProtKB-KW"/>
</dbReference>
<evidence type="ECO:0000256" key="2">
    <source>
        <dbReference type="ARBA" id="ARBA00022737"/>
    </source>
</evidence>
<dbReference type="GO" id="GO:0031145">
    <property type="term" value="P:anaphase-promoting complex-dependent catabolic process"/>
    <property type="evidence" value="ECO:0007669"/>
    <property type="project" value="TreeGrafter"/>
</dbReference>
<reference evidence="8" key="1">
    <citation type="submission" date="2019-07" db="EMBL/GenBank/DDBJ databases">
        <title>Annotation for the trematode Paragonimus miyazaki's.</title>
        <authorList>
            <person name="Choi Y.-J."/>
        </authorList>
    </citation>
    <scope>NUCLEOTIDE SEQUENCE</scope>
    <source>
        <strain evidence="8">Japan</strain>
    </source>
</reference>
<protein>
    <recommendedName>
        <fullName evidence="10">Cell division cycle protein 16</fullName>
    </recommendedName>
</protein>
<dbReference type="Proteomes" id="UP000822476">
    <property type="component" value="Unassembled WGS sequence"/>
</dbReference>
<organism evidence="8 9">
    <name type="scientific">Paragonimus skrjabini miyazakii</name>
    <dbReference type="NCBI Taxonomy" id="59628"/>
    <lineage>
        <taxon>Eukaryota</taxon>
        <taxon>Metazoa</taxon>
        <taxon>Spiralia</taxon>
        <taxon>Lophotrochozoa</taxon>
        <taxon>Platyhelminthes</taxon>
        <taxon>Trematoda</taxon>
        <taxon>Digenea</taxon>
        <taxon>Plagiorchiida</taxon>
        <taxon>Troglotremata</taxon>
        <taxon>Troglotrematidae</taxon>
        <taxon>Paragonimus</taxon>
    </lineage>
</organism>
<keyword evidence="3" id="KW-0498">Mitosis</keyword>
<evidence type="ECO:0000256" key="5">
    <source>
        <dbReference type="ARBA" id="ARBA00022803"/>
    </source>
</evidence>
<keyword evidence="4" id="KW-0833">Ubl conjugation pathway</keyword>
<dbReference type="InterPro" id="IPR019734">
    <property type="entry name" value="TPR_rpt"/>
</dbReference>
<evidence type="ECO:0000256" key="3">
    <source>
        <dbReference type="ARBA" id="ARBA00022776"/>
    </source>
</evidence>
<dbReference type="Pfam" id="PF12895">
    <property type="entry name" value="ANAPC3"/>
    <property type="match status" value="1"/>
</dbReference>
<feature type="repeat" description="TPR" evidence="7">
    <location>
        <begin position="476"/>
        <end position="509"/>
    </location>
</feature>
<dbReference type="Pfam" id="PF13176">
    <property type="entry name" value="TPR_7"/>
    <property type="match status" value="1"/>
</dbReference>
<dbReference type="AlphaFoldDB" id="A0A8S9Z8M1"/>
<keyword evidence="1" id="KW-0132">Cell division</keyword>
<dbReference type="GO" id="GO:0016567">
    <property type="term" value="P:protein ubiquitination"/>
    <property type="evidence" value="ECO:0007669"/>
    <property type="project" value="TreeGrafter"/>
</dbReference>
<evidence type="ECO:0000256" key="7">
    <source>
        <dbReference type="PROSITE-ProRule" id="PRU00339"/>
    </source>
</evidence>
<accession>A0A8S9Z8M1</accession>
<dbReference type="PANTHER" id="PTHR12558:SF9">
    <property type="entry name" value="CELL DIVISION CYCLE PROTEIN 16 HOMOLOG"/>
    <property type="match status" value="1"/>
</dbReference>
<dbReference type="SUPFAM" id="SSF48452">
    <property type="entry name" value="TPR-like"/>
    <property type="match status" value="2"/>
</dbReference>
<gene>
    <name evidence="8" type="ORF">EG68_03246</name>
</gene>
<keyword evidence="9" id="KW-1185">Reference proteome</keyword>
<keyword evidence="6" id="KW-0131">Cell cycle</keyword>
<keyword evidence="2" id="KW-0677">Repeat</keyword>
<keyword evidence="5 7" id="KW-0802">TPR repeat</keyword>
<dbReference type="SMART" id="SM00028">
    <property type="entry name" value="TPR"/>
    <property type="match status" value="6"/>
</dbReference>
<sequence>MDDLLDILRGKVASSIELHQYGTACYWADKLVCLGKYNPRDILLYAQALYHKKEYHRVISLLTSHKEIMHFLVCRYLVAQCHYACVEYEEALNILEDSEKCPSHLLNTSITALVTGCMPKCHTPNNSGQKLDKPLLARMRNSLSNCAENELLGGFTWKSLQSSVALLKGKIHEGLENRVVAVQYYREALILDVTCHEAFEKLIHFQSATALEEITLLVQLDFAGQLEPKMAKLVEFLYEDKISKHCTPLTKIPEELDALHENVDLAVNMAGRMLDLCQFQKCYDITSKIMCVDPYNLACLPIHVSVLKELDKPNELFSVAHKLMNVYPSNAISWFAVGCYYLCTQRNELARRHLLKASQLDKCFGPTWLALGHAFASDGEHDQAIASYCTAAQVIQGSHVPIMYIGIEYSASNNRNLADRFLFQAYKLNSSDPFIMHEFGTLAFQKQDYSQAIHMFSQAYDRACELGGQVPSAFWEPLVNNMAHTYRKLGVYDRALSMHQIALRLVPDSPSTLASIALVHAMTGQLAEAVDYLHRSLCCVHPAGTGGNAFASTMLTMCIDLLTSKSCGKRPKKPGKDIPDSPPQRHLARAVVGSVPGSEKICFKKRSPDVSATSKSSANALHLDVMYHTFPTETPSRSLNTSDEDVTMELG</sequence>
<proteinExistence type="predicted"/>
<dbReference type="GO" id="GO:0045842">
    <property type="term" value="P:positive regulation of mitotic metaphase/anaphase transition"/>
    <property type="evidence" value="ECO:0007669"/>
    <property type="project" value="TreeGrafter"/>
</dbReference>
<evidence type="ECO:0000256" key="1">
    <source>
        <dbReference type="ARBA" id="ARBA00022618"/>
    </source>
</evidence>
<dbReference type="Gene3D" id="1.25.40.10">
    <property type="entry name" value="Tetratricopeptide repeat domain"/>
    <property type="match status" value="1"/>
</dbReference>
<name>A0A8S9Z8M1_9TREM</name>
<dbReference type="PANTHER" id="PTHR12558">
    <property type="entry name" value="CELL DIVISION CYCLE 16,23,27"/>
    <property type="match status" value="1"/>
</dbReference>
<dbReference type="GO" id="GO:0005737">
    <property type="term" value="C:cytoplasm"/>
    <property type="evidence" value="ECO:0007669"/>
    <property type="project" value="TreeGrafter"/>
</dbReference>
<evidence type="ECO:0000256" key="6">
    <source>
        <dbReference type="ARBA" id="ARBA00023306"/>
    </source>
</evidence>
<dbReference type="InterPro" id="IPR011990">
    <property type="entry name" value="TPR-like_helical_dom_sf"/>
</dbReference>
<dbReference type="EMBL" id="JTDE01001177">
    <property type="protein sequence ID" value="KAF7259487.1"/>
    <property type="molecule type" value="Genomic_DNA"/>
</dbReference>
<dbReference type="GO" id="GO:0005680">
    <property type="term" value="C:anaphase-promoting complex"/>
    <property type="evidence" value="ECO:0007669"/>
    <property type="project" value="TreeGrafter"/>
</dbReference>
<dbReference type="PROSITE" id="PS50005">
    <property type="entry name" value="TPR"/>
    <property type="match status" value="1"/>
</dbReference>
<dbReference type="OrthoDB" id="10006270at2759"/>
<evidence type="ECO:0008006" key="10">
    <source>
        <dbReference type="Google" id="ProtNLM"/>
    </source>
</evidence>
<evidence type="ECO:0000313" key="9">
    <source>
        <dbReference type="Proteomes" id="UP000822476"/>
    </source>
</evidence>
<evidence type="ECO:0000313" key="8">
    <source>
        <dbReference type="EMBL" id="KAF7259487.1"/>
    </source>
</evidence>
<comment type="caution">
    <text evidence="8">The sequence shown here is derived from an EMBL/GenBank/DDBJ whole genome shotgun (WGS) entry which is preliminary data.</text>
</comment>